<sequence length="171" mass="20120">MLNKIIRITIATALFAWSVYEFYLGHIGNGIFILFLMGIVIFTIYRHEMMLLAFWFVRKGNFKKAEKYLGYIKKPETSLVKGQVAYYYFLHGLINAQTNLKESEKYFKKALKKGLRLDHDKALAKLQLAGMAMQRRRKREATMLLNEVKKLDKTKMLKEQVDMMRQNLGKI</sequence>
<protein>
    <recommendedName>
        <fullName evidence="4">Tetratricopeptide repeat protein</fullName>
    </recommendedName>
</protein>
<accession>A0A7L4UPE1</accession>
<gene>
    <name evidence="2" type="ORF">C7377_1227</name>
</gene>
<dbReference type="RefSeq" id="WP_116496454.1">
    <property type="nucleotide sequence ID" value="NZ_QENZ01000004.1"/>
</dbReference>
<keyword evidence="1" id="KW-0472">Membrane</keyword>
<keyword evidence="3" id="KW-1185">Reference proteome</keyword>
<feature type="transmembrane region" description="Helical" evidence="1">
    <location>
        <begin position="31"/>
        <end position="57"/>
    </location>
</feature>
<keyword evidence="1" id="KW-0812">Transmembrane</keyword>
<evidence type="ECO:0000313" key="2">
    <source>
        <dbReference type="EMBL" id="PVX50904.1"/>
    </source>
</evidence>
<dbReference type="OrthoDB" id="1119469at2"/>
<organism evidence="2 3">
    <name type="scientific">Balneicella halophila</name>
    <dbReference type="NCBI Taxonomy" id="1537566"/>
    <lineage>
        <taxon>Bacteria</taxon>
        <taxon>Pseudomonadati</taxon>
        <taxon>Bacteroidota</taxon>
        <taxon>Bacteroidia</taxon>
        <taxon>Bacteroidales</taxon>
        <taxon>Balneicellaceae</taxon>
        <taxon>Balneicella</taxon>
    </lineage>
</organism>
<proteinExistence type="predicted"/>
<dbReference type="InterPro" id="IPR011990">
    <property type="entry name" value="TPR-like_helical_dom_sf"/>
</dbReference>
<dbReference type="EMBL" id="QENZ01000004">
    <property type="protein sequence ID" value="PVX50904.1"/>
    <property type="molecule type" value="Genomic_DNA"/>
</dbReference>
<dbReference type="Proteomes" id="UP000251835">
    <property type="component" value="Unassembled WGS sequence"/>
</dbReference>
<evidence type="ECO:0000256" key="1">
    <source>
        <dbReference type="SAM" id="Phobius"/>
    </source>
</evidence>
<keyword evidence="1" id="KW-1133">Transmembrane helix</keyword>
<reference evidence="2 3" key="1">
    <citation type="submission" date="2018-05" db="EMBL/GenBank/DDBJ databases">
        <title>Genomic Encyclopedia of Type Strains, Phase IV (KMG-IV): sequencing the most valuable type-strain genomes for metagenomic binning, comparative biology and taxonomic classification.</title>
        <authorList>
            <person name="Goeker M."/>
        </authorList>
    </citation>
    <scope>NUCLEOTIDE SEQUENCE [LARGE SCALE GENOMIC DNA]</scope>
    <source>
        <strain evidence="2 3">DSM 28579</strain>
    </source>
</reference>
<evidence type="ECO:0000313" key="3">
    <source>
        <dbReference type="Proteomes" id="UP000251835"/>
    </source>
</evidence>
<dbReference type="SUPFAM" id="SSF81901">
    <property type="entry name" value="HCP-like"/>
    <property type="match status" value="1"/>
</dbReference>
<name>A0A7L4UPE1_BALHA</name>
<evidence type="ECO:0008006" key="4">
    <source>
        <dbReference type="Google" id="ProtNLM"/>
    </source>
</evidence>
<dbReference type="AlphaFoldDB" id="A0A7L4UPE1"/>
<comment type="caution">
    <text evidence="2">The sequence shown here is derived from an EMBL/GenBank/DDBJ whole genome shotgun (WGS) entry which is preliminary data.</text>
</comment>
<dbReference type="Gene3D" id="1.25.40.10">
    <property type="entry name" value="Tetratricopeptide repeat domain"/>
    <property type="match status" value="1"/>
</dbReference>